<evidence type="ECO:0000313" key="1">
    <source>
        <dbReference type="EMBL" id="MZH58403.1"/>
    </source>
</evidence>
<gene>
    <name evidence="1" type="ORF">GT664_22295</name>
</gene>
<protein>
    <submittedName>
        <fullName evidence="1">Sodium:proton antiporter</fullName>
    </submittedName>
</protein>
<sequence>KGTPAALNEDSITGRAFIELAENVVKQTEKRNEEQAPTHIVEMKK</sequence>
<feature type="non-terminal residue" evidence="1">
    <location>
        <position position="1"/>
    </location>
</feature>
<dbReference type="EMBL" id="WWTN01000092">
    <property type="protein sequence ID" value="MZH58403.1"/>
    <property type="molecule type" value="Genomic_DNA"/>
</dbReference>
<evidence type="ECO:0000313" key="2">
    <source>
        <dbReference type="Proteomes" id="UP000604383"/>
    </source>
</evidence>
<organism evidence="1 2">
    <name type="scientific">Clostridium innocuum</name>
    <dbReference type="NCBI Taxonomy" id="1522"/>
    <lineage>
        <taxon>Bacteria</taxon>
        <taxon>Bacillati</taxon>
        <taxon>Bacillota</taxon>
        <taxon>Clostridia</taxon>
        <taxon>Eubacteriales</taxon>
        <taxon>Clostridiaceae</taxon>
        <taxon>Clostridium</taxon>
    </lineage>
</organism>
<dbReference type="AlphaFoldDB" id="A0AB36BCS2"/>
<name>A0AB36BCS2_CLOIN</name>
<reference evidence="1" key="1">
    <citation type="journal article" date="2019" name="Nat. Med.">
        <title>A library of human gut bacterial isolates paired with longitudinal multiomics data enables mechanistic microbiome research.</title>
        <authorList>
            <person name="Poyet M."/>
            <person name="Groussin M."/>
            <person name="Gibbons S.M."/>
            <person name="Avila-Pacheco J."/>
            <person name="Jiang X."/>
            <person name="Kearney S.M."/>
            <person name="Perrotta A.R."/>
            <person name="Berdy B."/>
            <person name="Zhao S."/>
            <person name="Lieberman T.D."/>
            <person name="Swanson P.K."/>
            <person name="Smith M."/>
            <person name="Roesemann S."/>
            <person name="Alexander J.E."/>
            <person name="Rich S.A."/>
            <person name="Livny J."/>
            <person name="Vlamakis H."/>
            <person name="Clish C."/>
            <person name="Bullock K."/>
            <person name="Deik A."/>
            <person name="Scott J."/>
            <person name="Pierce K.A."/>
            <person name="Xavier R.J."/>
            <person name="Alm E.J."/>
        </authorList>
    </citation>
    <scope>NUCLEOTIDE SEQUENCE</scope>
    <source>
        <strain evidence="1">BIOML-A12</strain>
    </source>
</reference>
<proteinExistence type="predicted"/>
<comment type="caution">
    <text evidence="1">The sequence shown here is derived from an EMBL/GenBank/DDBJ whole genome shotgun (WGS) entry which is preliminary data.</text>
</comment>
<dbReference type="Proteomes" id="UP000604383">
    <property type="component" value="Unassembled WGS sequence"/>
</dbReference>
<accession>A0AB36BCS2</accession>